<dbReference type="AlphaFoldDB" id="A0A919VG76"/>
<feature type="signal peptide" evidence="1">
    <location>
        <begin position="1"/>
        <end position="28"/>
    </location>
</feature>
<evidence type="ECO:0000313" key="2">
    <source>
        <dbReference type="EMBL" id="GIM63403.1"/>
    </source>
</evidence>
<evidence type="ECO:0000313" key="3">
    <source>
        <dbReference type="Proteomes" id="UP000681340"/>
    </source>
</evidence>
<keyword evidence="1" id="KW-0732">Signal</keyword>
<keyword evidence="3" id="KW-1185">Reference proteome</keyword>
<proteinExistence type="predicted"/>
<comment type="caution">
    <text evidence="2">The sequence shown here is derived from an EMBL/GenBank/DDBJ whole genome shotgun (WGS) entry which is preliminary data.</text>
</comment>
<accession>A0A919VG76</accession>
<gene>
    <name evidence="2" type="ORF">Aau02nite_03790</name>
</gene>
<dbReference type="Proteomes" id="UP000681340">
    <property type="component" value="Unassembled WGS sequence"/>
</dbReference>
<dbReference type="PROSITE" id="PS51257">
    <property type="entry name" value="PROKAR_LIPOPROTEIN"/>
    <property type="match status" value="1"/>
</dbReference>
<sequence>MKRNRVVIAAAISLALGLTGCASQDVQAPPSALTAPALAEPAMTIKKAGETYAKLSAASNAARDKWMGAPQPTKANLNRHKKLAAGAADATAAFSKGLRKHRWPAEAQPIIGALDEHLQERAAAYKRVAAASTVAEYLEAAREVAVTSSLTGQVRQALGLPEAAVVPGVSPR</sequence>
<evidence type="ECO:0000256" key="1">
    <source>
        <dbReference type="SAM" id="SignalP"/>
    </source>
</evidence>
<dbReference type="EMBL" id="BOQL01000004">
    <property type="protein sequence ID" value="GIM63403.1"/>
    <property type="molecule type" value="Genomic_DNA"/>
</dbReference>
<organism evidence="2 3">
    <name type="scientific">Actinoplanes auranticolor</name>
    <dbReference type="NCBI Taxonomy" id="47988"/>
    <lineage>
        <taxon>Bacteria</taxon>
        <taxon>Bacillati</taxon>
        <taxon>Actinomycetota</taxon>
        <taxon>Actinomycetes</taxon>
        <taxon>Micromonosporales</taxon>
        <taxon>Micromonosporaceae</taxon>
        <taxon>Actinoplanes</taxon>
    </lineage>
</organism>
<reference evidence="2" key="1">
    <citation type="submission" date="2021-03" db="EMBL/GenBank/DDBJ databases">
        <title>Whole genome shotgun sequence of Actinoplanes auranticolor NBRC 12245.</title>
        <authorList>
            <person name="Komaki H."/>
            <person name="Tamura T."/>
        </authorList>
    </citation>
    <scope>NUCLEOTIDE SEQUENCE</scope>
    <source>
        <strain evidence="2">NBRC 12245</strain>
    </source>
</reference>
<evidence type="ECO:0008006" key="4">
    <source>
        <dbReference type="Google" id="ProtNLM"/>
    </source>
</evidence>
<protein>
    <recommendedName>
        <fullName evidence="4">Lipoprotein</fullName>
    </recommendedName>
</protein>
<feature type="chain" id="PRO_5037287278" description="Lipoprotein" evidence="1">
    <location>
        <begin position="29"/>
        <end position="172"/>
    </location>
</feature>
<name>A0A919VG76_9ACTN</name>